<protein>
    <submittedName>
        <fullName evidence="1">Uncharacterized protein</fullName>
    </submittedName>
</protein>
<name>A0A7S0LBD4_9EUKA</name>
<organism evidence="1">
    <name type="scientific">Coccolithus braarudii</name>
    <dbReference type="NCBI Taxonomy" id="221442"/>
    <lineage>
        <taxon>Eukaryota</taxon>
        <taxon>Haptista</taxon>
        <taxon>Haptophyta</taxon>
        <taxon>Prymnesiophyceae</taxon>
        <taxon>Coccolithales</taxon>
        <taxon>Coccolithaceae</taxon>
        <taxon>Coccolithus</taxon>
    </lineage>
</organism>
<reference evidence="1" key="1">
    <citation type="submission" date="2021-01" db="EMBL/GenBank/DDBJ databases">
        <authorList>
            <person name="Corre E."/>
            <person name="Pelletier E."/>
            <person name="Niang G."/>
            <person name="Scheremetjew M."/>
            <person name="Finn R."/>
            <person name="Kale V."/>
            <person name="Holt S."/>
            <person name="Cochrane G."/>
            <person name="Meng A."/>
            <person name="Brown T."/>
            <person name="Cohen L."/>
        </authorList>
    </citation>
    <scope>NUCLEOTIDE SEQUENCE</scope>
    <source>
        <strain evidence="1">PLY182g</strain>
    </source>
</reference>
<dbReference type="Gene3D" id="3.40.50.10140">
    <property type="entry name" value="Toll/interleukin-1 receptor homology (TIR) domain"/>
    <property type="match status" value="1"/>
</dbReference>
<dbReference type="SUPFAM" id="SSF52200">
    <property type="entry name" value="Toll/Interleukin receptor TIR domain"/>
    <property type="match status" value="1"/>
</dbReference>
<evidence type="ECO:0000313" key="1">
    <source>
        <dbReference type="EMBL" id="CAD8607261.1"/>
    </source>
</evidence>
<gene>
    <name evidence="1" type="ORF">CPEL01642_LOCUS10619</name>
</gene>
<dbReference type="InterPro" id="IPR035897">
    <property type="entry name" value="Toll_tir_struct_dom_sf"/>
</dbReference>
<sequence>MNMHFSLKPLEVWLDKMRGEERSEAGMVAGVGACRLFCAVISPSYFASAFCLLEMRTAVKLEKKIALCWNGAKFKVQEALGWIPDEFAHLKSAELIKLDEDHEYMQVGLAKLKKRL</sequence>
<proteinExistence type="predicted"/>
<dbReference type="AlphaFoldDB" id="A0A7S0LBD4"/>
<accession>A0A7S0LBD4</accession>
<dbReference type="EMBL" id="HBEY01022205">
    <property type="protein sequence ID" value="CAD8607261.1"/>
    <property type="molecule type" value="Transcribed_RNA"/>
</dbReference>